<dbReference type="InterPro" id="IPR002553">
    <property type="entry name" value="Clathrin/coatomer_adapt-like_N"/>
</dbReference>
<dbReference type="Pfam" id="PF01602">
    <property type="entry name" value="Adaptin_N"/>
    <property type="match status" value="1"/>
</dbReference>
<evidence type="ECO:0000259" key="7">
    <source>
        <dbReference type="Pfam" id="PF09066"/>
    </source>
</evidence>
<evidence type="ECO:0000256" key="3">
    <source>
        <dbReference type="ARBA" id="ARBA00022448"/>
    </source>
</evidence>
<dbReference type="GO" id="GO:0030131">
    <property type="term" value="C:clathrin adaptor complex"/>
    <property type="evidence" value="ECO:0007669"/>
    <property type="project" value="InterPro"/>
</dbReference>
<keyword evidence="9" id="KW-1185">Reference proteome</keyword>
<name>A0A2V3IGE7_9FLOR</name>
<dbReference type="STRING" id="448386.A0A2V3IGE7"/>
<evidence type="ECO:0000259" key="6">
    <source>
        <dbReference type="Pfam" id="PF01602"/>
    </source>
</evidence>
<evidence type="ECO:0000256" key="1">
    <source>
        <dbReference type="ARBA" id="ARBA00004308"/>
    </source>
</evidence>
<gene>
    <name evidence="8" type="ORF">BWQ96_09140</name>
</gene>
<dbReference type="Pfam" id="PF09066">
    <property type="entry name" value="B2-adapt-app_C"/>
    <property type="match status" value="1"/>
</dbReference>
<dbReference type="SUPFAM" id="SSF48371">
    <property type="entry name" value="ARM repeat"/>
    <property type="match status" value="1"/>
</dbReference>
<dbReference type="InterPro" id="IPR013037">
    <property type="entry name" value="Clathrin_b-adaptin_app_Ig-like"/>
</dbReference>
<dbReference type="SUPFAM" id="SSF55711">
    <property type="entry name" value="Subdomain of clathrin and coatomer appendage domain"/>
    <property type="match status" value="1"/>
</dbReference>
<dbReference type="PANTHER" id="PTHR11134">
    <property type="entry name" value="ADAPTOR COMPLEX SUBUNIT BETA FAMILY MEMBER"/>
    <property type="match status" value="1"/>
</dbReference>
<evidence type="ECO:0000313" key="9">
    <source>
        <dbReference type="Proteomes" id="UP000247409"/>
    </source>
</evidence>
<dbReference type="GO" id="GO:0016192">
    <property type="term" value="P:vesicle-mediated transport"/>
    <property type="evidence" value="ECO:0007669"/>
    <property type="project" value="InterPro"/>
</dbReference>
<dbReference type="InterPro" id="IPR012295">
    <property type="entry name" value="TBP_dom_sf"/>
</dbReference>
<dbReference type="GO" id="GO:0012505">
    <property type="term" value="C:endomembrane system"/>
    <property type="evidence" value="ECO:0007669"/>
    <property type="project" value="UniProtKB-SubCell"/>
</dbReference>
<sequence length="924" mass="101134">MAPDGRMFQTGGRKGELHDLRQGLNATTTKERKNALKRTVAAMTLGRDVSSLFTDVVKNTAGDISMKKLVYLYIINYAQSKPDLSILIVNTFIKDAKDHNPLIRALAIRTMALIPLEKITEYLCDPLHAALHDADPYVRKTAAVCVAKLYDTNPTLAVSEGFIDELRQLLADGNPMTVSNAVAALSEIAEASNNPNLLPLSAQTIPRFLSALSECTEWGQICILDAIGSYTPTTSDEADQMVERIVPRLQHANPAVVLAVVRVIVRLMPLLDSQEKRDFLVKKMSAPLISLLTTPPELQFVALRNFSLLITDYPHLFSNDVRAFFVSYADPLYVKTEKLNILVRLTDEANAEDVLAEMVEYSGEVDAQFAQKAVASISQIAVRLPQLSGQCVNVFSDILKRQMPHITGEVAIALKDVLRCYPRQFEEIVPQLCQYSELIEDPNAKSALVWIIGEHADRLPSAVSMLNVIVDGIHEETINVQQQVLTACLKAFVLCGPEAQAVTKRMITYATEESESIDLRDRGFIYQRLLEHGVETAQKVVLSNKVGIDHSQSRIPADLSKKLLDSLSSVASVYHQSPHLFQGVRKRMPITSEVDESMAEEDLLGLEPTVEEPGENFTHPAITDGSSSVSKPVGDSLLDDILGGSSDLRALPPPSQNKINTGRSLSLEGLLNPPNKSIHSSEANDMLLSAEEGNGLSIHGQLVARTTNSLFLLLKLHNVGQSPTCDFAIQLNTNCFALKLAAPMDNINIPPGKSASIEVPLHVDGEADEAKGFELQVAIKFSPGGIVYFAVDLLKHLSVFMDRKSGPMEKPSYLEAWRKVPDYAELSTTINVNSDMANALGRISETFASAGIFTVAKRAHVKPPVMYLSSRFIGPLNCVIMAELTLPLDRGTGVGKISSRSTLPAEMSKPALTRFNTICGELLR</sequence>
<keyword evidence="5" id="KW-0472">Membrane</keyword>
<dbReference type="InterPro" id="IPR026739">
    <property type="entry name" value="AP_beta"/>
</dbReference>
<feature type="domain" description="Beta-adaptin appendage C-terminal subdomain" evidence="7">
    <location>
        <begin position="805"/>
        <end position="918"/>
    </location>
</feature>
<comment type="subcellular location">
    <subcellularLocation>
        <location evidence="1">Endomembrane system</location>
    </subcellularLocation>
</comment>
<comment type="caution">
    <text evidence="8">The sequence shown here is derived from an EMBL/GenBank/DDBJ whole genome shotgun (WGS) entry which is preliminary data.</text>
</comment>
<evidence type="ECO:0000256" key="4">
    <source>
        <dbReference type="ARBA" id="ARBA00022927"/>
    </source>
</evidence>
<evidence type="ECO:0000256" key="5">
    <source>
        <dbReference type="ARBA" id="ARBA00023136"/>
    </source>
</evidence>
<dbReference type="EMBL" id="NBIV01000234">
    <property type="protein sequence ID" value="PXF41108.1"/>
    <property type="molecule type" value="Genomic_DNA"/>
</dbReference>
<feature type="domain" description="Clathrin/coatomer adaptor adaptin-like N-terminal" evidence="6">
    <location>
        <begin position="14"/>
        <end position="532"/>
    </location>
</feature>
<protein>
    <submittedName>
        <fullName evidence="8">AP-2 complex subunit beta</fullName>
    </submittedName>
</protein>
<proteinExistence type="inferred from homology"/>
<keyword evidence="4" id="KW-0653">Protein transport</keyword>
<accession>A0A2V3IGE7</accession>
<evidence type="ECO:0000256" key="2">
    <source>
        <dbReference type="ARBA" id="ARBA00006613"/>
    </source>
</evidence>
<dbReference type="InterPro" id="IPR011989">
    <property type="entry name" value="ARM-like"/>
</dbReference>
<dbReference type="AlphaFoldDB" id="A0A2V3IGE7"/>
<dbReference type="InterPro" id="IPR016024">
    <property type="entry name" value="ARM-type_fold"/>
</dbReference>
<dbReference type="InterPro" id="IPR009028">
    <property type="entry name" value="Coatomer/calthrin_app_sub_C"/>
</dbReference>
<dbReference type="Gene3D" id="2.60.40.1150">
    <property type="match status" value="1"/>
</dbReference>
<organism evidence="8 9">
    <name type="scientific">Gracilariopsis chorda</name>
    <dbReference type="NCBI Taxonomy" id="448386"/>
    <lineage>
        <taxon>Eukaryota</taxon>
        <taxon>Rhodophyta</taxon>
        <taxon>Florideophyceae</taxon>
        <taxon>Rhodymeniophycidae</taxon>
        <taxon>Gracilariales</taxon>
        <taxon>Gracilariaceae</taxon>
        <taxon>Gracilariopsis</taxon>
    </lineage>
</organism>
<evidence type="ECO:0000313" key="8">
    <source>
        <dbReference type="EMBL" id="PXF41108.1"/>
    </source>
</evidence>
<dbReference type="Proteomes" id="UP000247409">
    <property type="component" value="Unassembled WGS sequence"/>
</dbReference>
<dbReference type="SUPFAM" id="SSF49348">
    <property type="entry name" value="Clathrin adaptor appendage domain"/>
    <property type="match status" value="1"/>
</dbReference>
<dbReference type="Gene3D" id="3.30.310.10">
    <property type="entry name" value="TATA-Binding Protein"/>
    <property type="match status" value="1"/>
</dbReference>
<keyword evidence="3" id="KW-0813">Transport</keyword>
<dbReference type="GO" id="GO:0006886">
    <property type="term" value="P:intracellular protein transport"/>
    <property type="evidence" value="ECO:0007669"/>
    <property type="project" value="InterPro"/>
</dbReference>
<comment type="similarity">
    <text evidence="2">Belongs to the adaptor complexes large subunit family.</text>
</comment>
<dbReference type="InterPro" id="IPR013041">
    <property type="entry name" value="Clathrin_app_Ig-like_sf"/>
</dbReference>
<reference evidence="8 9" key="1">
    <citation type="journal article" date="2018" name="Mol. Biol. Evol.">
        <title>Analysis of the draft genome of the red seaweed Gracilariopsis chorda provides insights into genome size evolution in Rhodophyta.</title>
        <authorList>
            <person name="Lee J."/>
            <person name="Yang E.C."/>
            <person name="Graf L."/>
            <person name="Yang J.H."/>
            <person name="Qiu H."/>
            <person name="Zel Zion U."/>
            <person name="Chan C.X."/>
            <person name="Stephens T.G."/>
            <person name="Weber A.P.M."/>
            <person name="Boo G.H."/>
            <person name="Boo S.M."/>
            <person name="Kim K.M."/>
            <person name="Shin Y."/>
            <person name="Jung M."/>
            <person name="Lee S.J."/>
            <person name="Yim H.S."/>
            <person name="Lee J.H."/>
            <person name="Bhattacharya D."/>
            <person name="Yoon H.S."/>
        </authorList>
    </citation>
    <scope>NUCLEOTIDE SEQUENCE [LARGE SCALE GENOMIC DNA]</scope>
    <source>
        <strain evidence="8 9">SKKU-2015</strain>
        <tissue evidence="8">Whole body</tissue>
    </source>
</reference>
<dbReference type="Gene3D" id="1.25.10.10">
    <property type="entry name" value="Leucine-rich Repeat Variant"/>
    <property type="match status" value="1"/>
</dbReference>
<dbReference type="InterPro" id="IPR015151">
    <property type="entry name" value="B-adaptin_app_sub_C"/>
</dbReference>
<dbReference type="OrthoDB" id="10254310at2759"/>